<evidence type="ECO:0000259" key="5">
    <source>
        <dbReference type="Pfam" id="PF00155"/>
    </source>
</evidence>
<name>A0A975SL14_9RHOO</name>
<dbReference type="NCBIfam" id="NF006514">
    <property type="entry name" value="PRK08960.1"/>
    <property type="match status" value="1"/>
</dbReference>
<evidence type="ECO:0000256" key="2">
    <source>
        <dbReference type="ARBA" id="ARBA00022576"/>
    </source>
</evidence>
<dbReference type="KEGG" id="aiq:Azoinq_10510"/>
<keyword evidence="3" id="KW-0808">Transferase</keyword>
<reference evidence="6" key="1">
    <citation type="submission" date="2020-11" db="EMBL/GenBank/DDBJ databases">
        <title>Azospira inquinata sp. nov.</title>
        <authorList>
            <person name="Moe W.M."/>
            <person name="Mikes M.C."/>
        </authorList>
    </citation>
    <scope>NUCLEOTIDE SEQUENCE</scope>
    <source>
        <strain evidence="6">Azo-3</strain>
    </source>
</reference>
<dbReference type="RefSeq" id="WP_216129304.1">
    <property type="nucleotide sequence ID" value="NZ_CP064782.1"/>
</dbReference>
<dbReference type="GO" id="GO:0006520">
    <property type="term" value="P:amino acid metabolic process"/>
    <property type="evidence" value="ECO:0007669"/>
    <property type="project" value="InterPro"/>
</dbReference>
<dbReference type="NCBIfam" id="NF005601">
    <property type="entry name" value="PRK07337.1"/>
    <property type="match status" value="1"/>
</dbReference>
<accession>A0A975SL14</accession>
<dbReference type="GO" id="GO:0008483">
    <property type="term" value="F:transaminase activity"/>
    <property type="evidence" value="ECO:0007669"/>
    <property type="project" value="UniProtKB-KW"/>
</dbReference>
<evidence type="ECO:0000256" key="3">
    <source>
        <dbReference type="ARBA" id="ARBA00022679"/>
    </source>
</evidence>
<dbReference type="Pfam" id="PF00155">
    <property type="entry name" value="Aminotran_1_2"/>
    <property type="match status" value="1"/>
</dbReference>
<dbReference type="CDD" id="cd00609">
    <property type="entry name" value="AAT_like"/>
    <property type="match status" value="1"/>
</dbReference>
<sequence length="386" mass="42523">MLASAPRLADIAPFHVMELLSRARELEAQGRDIVHMEVGEPDFPTPAPILAAAQDFLSRGQVQYTPALGLPQLREAIAGFYQSRYGVTVAPERIAVTAGASGALTLALACLATPGREWLVTDPGYPCNRHFIRAFEGVPVSIPVGPESDYQPTLADLERHWTPRTDGALFASPANPTGTLLSADQLRTMADFIRQRGGQFIVDEIYHGLTYGLDAPTALAQGEDIFVVQSFSKYFHMTGWRLGWLVMPPRFVRDVEKLAQNLFIAASTPAQHAALAAFQPETIAILEARREQFRLRRDALMPALQEAGFRLATQPQGAFYLYADCSAFTDDSFSFARNLLEEGGVAVTPGIDFGQHQAARHIRLAYTADRERLLEGVARIRRFLGR</sequence>
<dbReference type="InterPro" id="IPR050596">
    <property type="entry name" value="AspAT/PAT-like"/>
</dbReference>
<keyword evidence="2 6" id="KW-0032">Aminotransferase</keyword>
<keyword evidence="4" id="KW-0663">Pyridoxal phosphate</keyword>
<dbReference type="PANTHER" id="PTHR46383">
    <property type="entry name" value="ASPARTATE AMINOTRANSFERASE"/>
    <property type="match status" value="1"/>
</dbReference>
<keyword evidence="7" id="KW-1185">Reference proteome</keyword>
<dbReference type="InterPro" id="IPR004839">
    <property type="entry name" value="Aminotransferase_I/II_large"/>
</dbReference>
<dbReference type="Proteomes" id="UP000683428">
    <property type="component" value="Chromosome"/>
</dbReference>
<dbReference type="EMBL" id="CP064782">
    <property type="protein sequence ID" value="QWT48292.1"/>
    <property type="molecule type" value="Genomic_DNA"/>
</dbReference>
<protein>
    <submittedName>
        <fullName evidence="6">Pyridoxal phosphate-dependent aminotransferase</fullName>
    </submittedName>
</protein>
<gene>
    <name evidence="6" type="ORF">Azoinq_10510</name>
</gene>
<organism evidence="6 7">
    <name type="scientific">Azospira inquinata</name>
    <dbReference type="NCBI Taxonomy" id="2785627"/>
    <lineage>
        <taxon>Bacteria</taxon>
        <taxon>Pseudomonadati</taxon>
        <taxon>Pseudomonadota</taxon>
        <taxon>Betaproteobacteria</taxon>
        <taxon>Rhodocyclales</taxon>
        <taxon>Rhodocyclaceae</taxon>
        <taxon>Azospira</taxon>
    </lineage>
</organism>
<evidence type="ECO:0000313" key="6">
    <source>
        <dbReference type="EMBL" id="QWT48292.1"/>
    </source>
</evidence>
<dbReference type="PANTHER" id="PTHR46383:SF2">
    <property type="entry name" value="AMINOTRANSFERASE"/>
    <property type="match status" value="1"/>
</dbReference>
<evidence type="ECO:0000256" key="1">
    <source>
        <dbReference type="ARBA" id="ARBA00001933"/>
    </source>
</evidence>
<feature type="domain" description="Aminotransferase class I/classII large" evidence="5">
    <location>
        <begin position="32"/>
        <end position="380"/>
    </location>
</feature>
<proteinExistence type="predicted"/>
<comment type="cofactor">
    <cofactor evidence="1">
        <name>pyridoxal 5'-phosphate</name>
        <dbReference type="ChEBI" id="CHEBI:597326"/>
    </cofactor>
</comment>
<dbReference type="GO" id="GO:0030170">
    <property type="term" value="F:pyridoxal phosphate binding"/>
    <property type="evidence" value="ECO:0007669"/>
    <property type="project" value="InterPro"/>
</dbReference>
<evidence type="ECO:0000256" key="4">
    <source>
        <dbReference type="ARBA" id="ARBA00022898"/>
    </source>
</evidence>
<evidence type="ECO:0000313" key="7">
    <source>
        <dbReference type="Proteomes" id="UP000683428"/>
    </source>
</evidence>
<dbReference type="AlphaFoldDB" id="A0A975SL14"/>